<dbReference type="PANTHER" id="PTHR43111:SF1">
    <property type="entry name" value="ALDEHYDE DEHYDROGENASE B-RELATED"/>
    <property type="match status" value="1"/>
</dbReference>
<feature type="domain" description="Aldehyde dehydrogenase" evidence="2">
    <location>
        <begin position="17"/>
        <end position="264"/>
    </location>
</feature>
<keyword evidence="1" id="KW-0812">Transmembrane</keyword>
<evidence type="ECO:0000313" key="3">
    <source>
        <dbReference type="EMBL" id="EMC98757.1"/>
    </source>
</evidence>
<evidence type="ECO:0000259" key="2">
    <source>
        <dbReference type="Pfam" id="PF00171"/>
    </source>
</evidence>
<proteinExistence type="predicted"/>
<feature type="transmembrane region" description="Helical" evidence="1">
    <location>
        <begin position="448"/>
        <end position="478"/>
    </location>
</feature>
<accession>M2LVR9</accession>
<dbReference type="STRING" id="717646.M2LVR9"/>
<evidence type="ECO:0000256" key="1">
    <source>
        <dbReference type="SAM" id="Phobius"/>
    </source>
</evidence>
<dbReference type="InterPro" id="IPR016161">
    <property type="entry name" value="Ald_DH/histidinol_DH"/>
</dbReference>
<sequence length="486" mass="53100">MSAKALDAIWTSVVEGRAKNLRTRQNHLRALFDFYTTHGDEIIRAIQTDGEISRSEAQCVYASLLTDLRTHYDALSLKRELDREYSVHNGKSLQSRMVATPAVYILPDPFLLLYNVLITVHAAIEAGSCVVIELENTVQASRHWVIKAVKEALDNKVFTVITSRADSTFLAECTVVDQTGQSSFAAGASRLEPLSSDVAEMVVGIVDRTADVSLAAKELMSTRLFFASKSRYATDIILVNEFVLDKFIQAATETVDAVAAVVGQAAKDRLGMKQDAPSNQELEGSHVQIVLDNEIAKIALVTSRDSKLLKSKGSGRTIILHSFTSLDDVLDLLNFSNSTYSAIYLFAALSEAKYLSQYIQSRATFVNHVPAGLLAGPVAPKRYATRVDVRYAREMFEYPSPQIVGNEKSRKASSLIKLCKAGKPPRVLATSLSPLKPTGQPPAGAWDFFGVGVVVGATVYLLPIVVGSLALTITGTYYTTRWLLRA</sequence>
<dbReference type="Proteomes" id="UP000011761">
    <property type="component" value="Unassembled WGS sequence"/>
</dbReference>
<organism evidence="3 4">
    <name type="scientific">Baudoinia panamericana (strain UAMH 10762)</name>
    <name type="common">Angels' share fungus</name>
    <name type="synonym">Baudoinia compniacensis (strain UAMH 10762)</name>
    <dbReference type="NCBI Taxonomy" id="717646"/>
    <lineage>
        <taxon>Eukaryota</taxon>
        <taxon>Fungi</taxon>
        <taxon>Dikarya</taxon>
        <taxon>Ascomycota</taxon>
        <taxon>Pezizomycotina</taxon>
        <taxon>Dothideomycetes</taxon>
        <taxon>Dothideomycetidae</taxon>
        <taxon>Mycosphaerellales</taxon>
        <taxon>Teratosphaeriaceae</taxon>
        <taxon>Baudoinia</taxon>
    </lineage>
</organism>
<keyword evidence="4" id="KW-1185">Reference proteome</keyword>
<dbReference type="Pfam" id="PF00171">
    <property type="entry name" value="Aldedh"/>
    <property type="match status" value="1"/>
</dbReference>
<dbReference type="EMBL" id="KB445552">
    <property type="protein sequence ID" value="EMC98757.1"/>
    <property type="molecule type" value="Genomic_DNA"/>
</dbReference>
<keyword evidence="1" id="KW-1133">Transmembrane helix</keyword>
<dbReference type="SUPFAM" id="SSF53720">
    <property type="entry name" value="ALDH-like"/>
    <property type="match status" value="1"/>
</dbReference>
<dbReference type="GeneID" id="19109284"/>
<evidence type="ECO:0000313" key="4">
    <source>
        <dbReference type="Proteomes" id="UP000011761"/>
    </source>
</evidence>
<dbReference type="OrthoDB" id="5596991at2759"/>
<dbReference type="AlphaFoldDB" id="M2LVR9"/>
<dbReference type="HOGENOM" id="CLU_023881_0_0_1"/>
<dbReference type="Gene3D" id="3.40.309.10">
    <property type="entry name" value="Aldehyde Dehydrogenase, Chain A, domain 2"/>
    <property type="match status" value="1"/>
</dbReference>
<dbReference type="InterPro" id="IPR015590">
    <property type="entry name" value="Aldehyde_DH_dom"/>
</dbReference>
<dbReference type="InterPro" id="IPR016162">
    <property type="entry name" value="Ald_DH_N"/>
</dbReference>
<dbReference type="RefSeq" id="XP_007673916.1">
    <property type="nucleotide sequence ID" value="XM_007675726.1"/>
</dbReference>
<keyword evidence="1" id="KW-0472">Membrane</keyword>
<dbReference type="PANTHER" id="PTHR43111">
    <property type="entry name" value="ALDEHYDE DEHYDROGENASE B-RELATED"/>
    <property type="match status" value="1"/>
</dbReference>
<gene>
    <name evidence="3" type="ORF">BAUCODRAFT_154494</name>
</gene>
<dbReference type="KEGG" id="bcom:BAUCODRAFT_154494"/>
<dbReference type="eggNOG" id="KOG2456">
    <property type="taxonomic scope" value="Eukaryota"/>
</dbReference>
<dbReference type="Gene3D" id="3.40.605.10">
    <property type="entry name" value="Aldehyde Dehydrogenase, Chain A, domain 1"/>
    <property type="match status" value="1"/>
</dbReference>
<name>M2LVR9_BAUPA</name>
<protein>
    <recommendedName>
        <fullName evidence="2">Aldehyde dehydrogenase domain-containing protein</fullName>
    </recommendedName>
</protein>
<reference evidence="3 4" key="1">
    <citation type="journal article" date="2012" name="PLoS Pathog.">
        <title>Diverse lifestyles and strategies of plant pathogenesis encoded in the genomes of eighteen Dothideomycetes fungi.</title>
        <authorList>
            <person name="Ohm R.A."/>
            <person name="Feau N."/>
            <person name="Henrissat B."/>
            <person name="Schoch C.L."/>
            <person name="Horwitz B.A."/>
            <person name="Barry K.W."/>
            <person name="Condon B.J."/>
            <person name="Copeland A.C."/>
            <person name="Dhillon B."/>
            <person name="Glaser F."/>
            <person name="Hesse C.N."/>
            <person name="Kosti I."/>
            <person name="LaButti K."/>
            <person name="Lindquist E.A."/>
            <person name="Lucas S."/>
            <person name="Salamov A.A."/>
            <person name="Bradshaw R.E."/>
            <person name="Ciuffetti L."/>
            <person name="Hamelin R.C."/>
            <person name="Kema G.H.J."/>
            <person name="Lawrence C."/>
            <person name="Scott J.A."/>
            <person name="Spatafora J.W."/>
            <person name="Turgeon B.G."/>
            <person name="de Wit P.J.G.M."/>
            <person name="Zhong S."/>
            <person name="Goodwin S.B."/>
            <person name="Grigoriev I.V."/>
        </authorList>
    </citation>
    <scope>NUCLEOTIDE SEQUENCE [LARGE SCALE GENOMIC DNA]</scope>
    <source>
        <strain evidence="3 4">UAMH 10762</strain>
    </source>
</reference>
<dbReference type="GO" id="GO:0016620">
    <property type="term" value="F:oxidoreductase activity, acting on the aldehyde or oxo group of donors, NAD or NADP as acceptor"/>
    <property type="evidence" value="ECO:0007669"/>
    <property type="project" value="InterPro"/>
</dbReference>
<dbReference type="InterPro" id="IPR016163">
    <property type="entry name" value="Ald_DH_C"/>
</dbReference>